<feature type="transmembrane region" description="Helical" evidence="1">
    <location>
        <begin position="37"/>
        <end position="57"/>
    </location>
</feature>
<organism evidence="2 3">
    <name type="scientific">Veillonella nakazawae</name>
    <dbReference type="NCBI Taxonomy" id="2682456"/>
    <lineage>
        <taxon>Bacteria</taxon>
        <taxon>Bacillati</taxon>
        <taxon>Bacillota</taxon>
        <taxon>Negativicutes</taxon>
        <taxon>Veillonellales</taxon>
        <taxon>Veillonellaceae</taxon>
        <taxon>Veillonella</taxon>
    </lineage>
</organism>
<feature type="transmembrane region" description="Helical" evidence="1">
    <location>
        <begin position="69"/>
        <end position="86"/>
    </location>
</feature>
<feature type="transmembrane region" description="Helical" evidence="1">
    <location>
        <begin position="92"/>
        <end position="111"/>
    </location>
</feature>
<gene>
    <name evidence="2" type="ORF">VEIT17_00900</name>
</gene>
<keyword evidence="1" id="KW-1133">Transmembrane helix</keyword>
<protein>
    <submittedName>
        <fullName evidence="2">Membrane protein</fullName>
    </submittedName>
</protein>
<dbReference type="InterPro" id="IPR005325">
    <property type="entry name" value="DUF308_memb"/>
</dbReference>
<keyword evidence="1" id="KW-0472">Membrane</keyword>
<feature type="transmembrane region" description="Helical" evidence="1">
    <location>
        <begin position="155"/>
        <end position="175"/>
    </location>
</feature>
<reference evidence="2 3" key="1">
    <citation type="journal article" date="2020" name="Int. J. Syst. Evol. Microbiol.">
        <title>Veillonella nakazawae sp. nov., an anaerobic gram-negative coccus isolated from the oral cavity of Japanese children.</title>
        <authorList>
            <person name="Mashima I."/>
            <person name="Theodorea C.F."/>
            <person name="Djais A.A."/>
            <person name="Kunihiro T."/>
            <person name="Kawamura Y."/>
            <person name="Otomo M."/>
            <person name="Saitoh M."/>
            <person name="Tamai R."/>
            <person name="Kiyoura Y."/>
        </authorList>
    </citation>
    <scope>NUCLEOTIDE SEQUENCE [LARGE SCALE GENOMIC DNA]</scope>
    <source>
        <strain evidence="2 3">T1-7</strain>
    </source>
</reference>
<keyword evidence="3" id="KW-1185">Reference proteome</keyword>
<accession>A0ABM7H9F0</accession>
<name>A0ABM7H9F0_9FIRM</name>
<evidence type="ECO:0000313" key="3">
    <source>
        <dbReference type="Proteomes" id="UP000509249"/>
    </source>
</evidence>
<feature type="transmembrane region" description="Helical" evidence="1">
    <location>
        <begin position="132"/>
        <end position="149"/>
    </location>
</feature>
<dbReference type="EMBL" id="AP022321">
    <property type="protein sequence ID" value="BBU33644.1"/>
    <property type="molecule type" value="Genomic_DNA"/>
</dbReference>
<evidence type="ECO:0000256" key="1">
    <source>
        <dbReference type="SAM" id="Phobius"/>
    </source>
</evidence>
<dbReference type="Proteomes" id="UP000509249">
    <property type="component" value="Chromosome"/>
</dbReference>
<dbReference type="InterPro" id="IPR052712">
    <property type="entry name" value="Acid_resist_chaperone_HdeD"/>
</dbReference>
<dbReference type="PANTHER" id="PTHR34989">
    <property type="entry name" value="PROTEIN HDED"/>
    <property type="match status" value="1"/>
</dbReference>
<sequence length="177" mass="19536">MIGGIIMSGSSKFFFILSGIVSIILGIFLLLNPVINLIAFAWLFSIIFFVSAVSSIINYFTLSSELRSGWYLISGIINALFGIYLISGGFAFLPLVLPSTIGIWMVIEAIFIFIKSRKSDSMVSLMGRNAKWLALILLLLGLLLIFKPIASGEVFIYFIAFGFLFDGIYSIGEAFKK</sequence>
<keyword evidence="1" id="KW-0812">Transmembrane</keyword>
<feature type="transmembrane region" description="Helical" evidence="1">
    <location>
        <begin position="12"/>
        <end position="31"/>
    </location>
</feature>
<dbReference type="Pfam" id="PF03729">
    <property type="entry name" value="DUF308"/>
    <property type="match status" value="2"/>
</dbReference>
<proteinExistence type="predicted"/>
<dbReference type="PANTHER" id="PTHR34989:SF1">
    <property type="entry name" value="PROTEIN HDED"/>
    <property type="match status" value="1"/>
</dbReference>
<evidence type="ECO:0000313" key="2">
    <source>
        <dbReference type="EMBL" id="BBU33644.1"/>
    </source>
</evidence>